<feature type="domain" description="MATH" evidence="2">
    <location>
        <begin position="19"/>
        <end position="154"/>
    </location>
</feature>
<dbReference type="Pfam" id="PF00651">
    <property type="entry name" value="BTB"/>
    <property type="match status" value="1"/>
</dbReference>
<dbReference type="PROSITE" id="PS50097">
    <property type="entry name" value="BTB"/>
    <property type="match status" value="1"/>
</dbReference>
<dbReference type="AlphaFoldDB" id="A0A0K2T978"/>
<organism evidence="3">
    <name type="scientific">Lepeophtheirus salmonis</name>
    <name type="common">Salmon louse</name>
    <name type="synonym">Caligus salmonis</name>
    <dbReference type="NCBI Taxonomy" id="72036"/>
    <lineage>
        <taxon>Eukaryota</taxon>
        <taxon>Metazoa</taxon>
        <taxon>Ecdysozoa</taxon>
        <taxon>Arthropoda</taxon>
        <taxon>Crustacea</taxon>
        <taxon>Multicrustacea</taxon>
        <taxon>Hexanauplia</taxon>
        <taxon>Copepoda</taxon>
        <taxon>Siphonostomatoida</taxon>
        <taxon>Caligidae</taxon>
        <taxon>Lepeophtheirus</taxon>
    </lineage>
</organism>
<dbReference type="Gene3D" id="3.30.710.10">
    <property type="entry name" value="Potassium Channel Kv1.1, Chain A"/>
    <property type="match status" value="1"/>
</dbReference>
<dbReference type="RefSeq" id="XP_040571867.1">
    <property type="nucleotide sequence ID" value="XM_040715933.2"/>
</dbReference>
<evidence type="ECO:0000259" key="1">
    <source>
        <dbReference type="PROSITE" id="PS50097"/>
    </source>
</evidence>
<dbReference type="OMA" id="CGVIITH"/>
<feature type="domain" description="BTB" evidence="1">
    <location>
        <begin position="188"/>
        <end position="250"/>
    </location>
</feature>
<dbReference type="Gene3D" id="1.25.40.420">
    <property type="match status" value="1"/>
</dbReference>
<dbReference type="InterPro" id="IPR011333">
    <property type="entry name" value="SKP1/BTB/POZ_sf"/>
</dbReference>
<dbReference type="InterPro" id="IPR000210">
    <property type="entry name" value="BTB/POZ_dom"/>
</dbReference>
<dbReference type="SMART" id="SM00225">
    <property type="entry name" value="BTB"/>
    <property type="match status" value="1"/>
</dbReference>
<evidence type="ECO:0000259" key="2">
    <source>
        <dbReference type="PROSITE" id="PS50144"/>
    </source>
</evidence>
<dbReference type="InterPro" id="IPR008974">
    <property type="entry name" value="TRAF-like"/>
</dbReference>
<dbReference type="GeneID" id="121121067"/>
<evidence type="ECO:0000313" key="3">
    <source>
        <dbReference type="EMBL" id="CDW22021.1"/>
    </source>
</evidence>
<proteinExistence type="predicted"/>
<dbReference type="SUPFAM" id="SSF49599">
    <property type="entry name" value="TRAF domain-like"/>
    <property type="match status" value="1"/>
</dbReference>
<dbReference type="CDD" id="cd00121">
    <property type="entry name" value="MATH"/>
    <property type="match status" value="1"/>
</dbReference>
<dbReference type="PROSITE" id="PS50144">
    <property type="entry name" value="MATH"/>
    <property type="match status" value="1"/>
</dbReference>
<dbReference type="InterPro" id="IPR002083">
    <property type="entry name" value="MATH/TRAF_dom"/>
</dbReference>
<accession>A0A0K2T978</accession>
<protein>
    <submittedName>
        <fullName evidence="3">Speckletype POZ proteinlike [Cricetulus griseus]</fullName>
    </submittedName>
</protein>
<sequence length="346" mass="39794">MASLSFTPSGSQHSIPRFEGFHEWHIEKFSTRTHAPGFYLTTLFKVPVRDEFGRDVDTVWKITLYPNGCTPQDANYLSLFLCQESGPCHFVRFSFSINTIRSSFKKLLPSNTRICFGLVGNERFPGRGWKRYISVPTVKNYLLQSSDLNIVCSLQLEISTDSVPRFQPNQEIFSDKNNTFDVHSIPFTDCVLVLKNGLEYGVHKFMLAQYSDVFKAMFSHDFAESRSNRVTILDIKSEAIEEMIRFIYSGSTRDIRVVHRALYKAADKYNIIRLKLACETSIINSLKVDNACSTLIFARDNFTNYILNATTKFISYNLNRVKYTQGWQEVIQHADLVDQIFKGLDL</sequence>
<dbReference type="KEGG" id="lsm:121121067"/>
<dbReference type="SUPFAM" id="SSF54695">
    <property type="entry name" value="POZ domain"/>
    <property type="match status" value="1"/>
</dbReference>
<dbReference type="Gene3D" id="2.60.210.10">
    <property type="entry name" value="Apoptosis, Tumor Necrosis Factor Receptor Associated Protein 2, Chain A"/>
    <property type="match status" value="1"/>
</dbReference>
<dbReference type="OrthoDB" id="6371559at2759"/>
<dbReference type="EMBL" id="HACA01004660">
    <property type="protein sequence ID" value="CDW22021.1"/>
    <property type="molecule type" value="Transcribed_RNA"/>
</dbReference>
<dbReference type="PANTHER" id="PTHR24413">
    <property type="entry name" value="SPECKLE-TYPE POZ PROTEIN"/>
    <property type="match status" value="1"/>
</dbReference>
<reference evidence="3" key="1">
    <citation type="submission" date="2014-05" db="EMBL/GenBank/DDBJ databases">
        <authorList>
            <person name="Chronopoulou M."/>
        </authorList>
    </citation>
    <scope>NUCLEOTIDE SEQUENCE</scope>
    <source>
        <tissue evidence="3">Whole organism</tissue>
    </source>
</reference>
<name>A0A0K2T978_LEPSM</name>
<dbReference type="GO" id="GO:0030163">
    <property type="term" value="P:protein catabolic process"/>
    <property type="evidence" value="ECO:0007669"/>
    <property type="project" value="UniProtKB-ARBA"/>
</dbReference>